<keyword evidence="9" id="KW-0378">Hydrolase</keyword>
<proteinExistence type="inferred from homology"/>
<evidence type="ECO:0000313" key="22">
    <source>
        <dbReference type="Proteomes" id="UP000190367"/>
    </source>
</evidence>
<dbReference type="AlphaFoldDB" id="A0A1T4QF41"/>
<evidence type="ECO:0000256" key="10">
    <source>
        <dbReference type="ARBA" id="ARBA00023180"/>
    </source>
</evidence>
<keyword evidence="11" id="KW-0458">Lysosome</keyword>
<feature type="domain" description="Mannosidase Ig/CBM-like" evidence="19">
    <location>
        <begin position="687"/>
        <end position="776"/>
    </location>
</feature>
<comment type="pathway">
    <text evidence="4">Glycan metabolism; N-glycan degradation.</text>
</comment>
<dbReference type="InterPro" id="IPR041447">
    <property type="entry name" value="Mannosidase_ig"/>
</dbReference>
<dbReference type="Gene3D" id="2.60.120.260">
    <property type="entry name" value="Galactose-binding domain-like"/>
    <property type="match status" value="1"/>
</dbReference>
<dbReference type="EC" id="3.2.1.25" evidence="6"/>
<gene>
    <name evidence="21" type="ORF">SAMN04488128_102345</name>
</gene>
<dbReference type="Pfam" id="PF00703">
    <property type="entry name" value="Glyco_hydro_2"/>
    <property type="match status" value="1"/>
</dbReference>
<evidence type="ECO:0000256" key="2">
    <source>
        <dbReference type="ARBA" id="ARBA00004371"/>
    </source>
</evidence>
<evidence type="ECO:0000259" key="20">
    <source>
        <dbReference type="Pfam" id="PF22666"/>
    </source>
</evidence>
<dbReference type="FunFam" id="2.60.120.260:FF:000060">
    <property type="entry name" value="Probable beta-mannosidase"/>
    <property type="match status" value="1"/>
</dbReference>
<evidence type="ECO:0000256" key="7">
    <source>
        <dbReference type="ARBA" id="ARBA00022525"/>
    </source>
</evidence>
<evidence type="ECO:0000256" key="9">
    <source>
        <dbReference type="ARBA" id="ARBA00022801"/>
    </source>
</evidence>
<comment type="catalytic activity">
    <reaction evidence="1">
        <text>Hydrolysis of terminal, non-reducing beta-D-mannose residues in beta-D-mannosides.</text>
        <dbReference type="EC" id="3.2.1.25"/>
    </reaction>
</comment>
<accession>A0A1T4QF41</accession>
<evidence type="ECO:0000256" key="12">
    <source>
        <dbReference type="ARBA" id="ARBA00023295"/>
    </source>
</evidence>
<dbReference type="FunFam" id="3.20.20.80:FF:000050">
    <property type="entry name" value="Beta-mannosidase B"/>
    <property type="match status" value="1"/>
</dbReference>
<dbReference type="InterPro" id="IPR054593">
    <property type="entry name" value="Beta-mannosidase-like_N2"/>
</dbReference>
<evidence type="ECO:0000256" key="14">
    <source>
        <dbReference type="ARBA" id="ARBA00041069"/>
    </source>
</evidence>
<evidence type="ECO:0000256" key="6">
    <source>
        <dbReference type="ARBA" id="ARBA00012754"/>
    </source>
</evidence>
<reference evidence="22" key="1">
    <citation type="submission" date="2017-02" db="EMBL/GenBank/DDBJ databases">
        <authorList>
            <person name="Varghese N."/>
            <person name="Submissions S."/>
        </authorList>
    </citation>
    <scope>NUCLEOTIDE SEQUENCE [LARGE SCALE GENOMIC DNA]</scope>
    <source>
        <strain evidence="22">DSM 22224</strain>
    </source>
</reference>
<comment type="subcellular location">
    <subcellularLocation>
        <location evidence="2">Lysosome</location>
    </subcellularLocation>
    <subcellularLocation>
        <location evidence="3">Secreted</location>
    </subcellularLocation>
</comment>
<keyword evidence="7" id="KW-0964">Secreted</keyword>
<evidence type="ECO:0000256" key="5">
    <source>
        <dbReference type="ARBA" id="ARBA00011738"/>
    </source>
</evidence>
<organism evidence="21 22">
    <name type="scientific">Chitinophaga eiseniae</name>
    <dbReference type="NCBI Taxonomy" id="634771"/>
    <lineage>
        <taxon>Bacteria</taxon>
        <taxon>Pseudomonadati</taxon>
        <taxon>Bacteroidota</taxon>
        <taxon>Chitinophagia</taxon>
        <taxon>Chitinophagales</taxon>
        <taxon>Chitinophagaceae</taxon>
        <taxon>Chitinophaga</taxon>
    </lineage>
</organism>
<dbReference type="Pfam" id="PF17753">
    <property type="entry name" value="Ig_mannosidase"/>
    <property type="match status" value="1"/>
</dbReference>
<keyword evidence="12" id="KW-0326">Glycosidase</keyword>
<dbReference type="Gene3D" id="2.60.40.10">
    <property type="entry name" value="Immunoglobulins"/>
    <property type="match status" value="3"/>
</dbReference>
<dbReference type="InterPro" id="IPR006102">
    <property type="entry name" value="Ig-like_GH2"/>
</dbReference>
<dbReference type="Gene3D" id="3.20.20.80">
    <property type="entry name" value="Glycosidases"/>
    <property type="match status" value="1"/>
</dbReference>
<dbReference type="EMBL" id="FUWZ01000002">
    <property type="protein sequence ID" value="SKA02423.1"/>
    <property type="molecule type" value="Genomic_DNA"/>
</dbReference>
<dbReference type="GO" id="GO:0005975">
    <property type="term" value="P:carbohydrate metabolic process"/>
    <property type="evidence" value="ECO:0007669"/>
    <property type="project" value="InterPro"/>
</dbReference>
<dbReference type="SUPFAM" id="SSF49303">
    <property type="entry name" value="beta-Galactosidase/glucuronidase domain"/>
    <property type="match status" value="3"/>
</dbReference>
<feature type="signal peptide" evidence="16">
    <location>
        <begin position="1"/>
        <end position="25"/>
    </location>
</feature>
<dbReference type="InterPro" id="IPR017853">
    <property type="entry name" value="GH"/>
</dbReference>
<name>A0A1T4QF41_9BACT</name>
<dbReference type="GO" id="GO:0004567">
    <property type="term" value="F:beta-mannosidase activity"/>
    <property type="evidence" value="ECO:0007669"/>
    <property type="project" value="UniProtKB-EC"/>
</dbReference>
<evidence type="ECO:0000256" key="4">
    <source>
        <dbReference type="ARBA" id="ARBA00004740"/>
    </source>
</evidence>
<evidence type="ECO:0000256" key="3">
    <source>
        <dbReference type="ARBA" id="ARBA00004613"/>
    </source>
</evidence>
<dbReference type="InterPro" id="IPR013783">
    <property type="entry name" value="Ig-like_fold"/>
</dbReference>
<dbReference type="SUPFAM" id="SSF51445">
    <property type="entry name" value="(Trans)glycosidases"/>
    <property type="match status" value="1"/>
</dbReference>
<dbReference type="SUPFAM" id="SSF49785">
    <property type="entry name" value="Galactose-binding domain-like"/>
    <property type="match status" value="1"/>
</dbReference>
<evidence type="ECO:0000256" key="16">
    <source>
        <dbReference type="SAM" id="SignalP"/>
    </source>
</evidence>
<keyword evidence="10" id="KW-0325">Glycoprotein</keyword>
<dbReference type="InterPro" id="IPR041625">
    <property type="entry name" value="Beta-mannosidase_Ig"/>
</dbReference>
<evidence type="ECO:0000259" key="19">
    <source>
        <dbReference type="Pfam" id="PF17786"/>
    </source>
</evidence>
<dbReference type="GO" id="GO:0005764">
    <property type="term" value="C:lysosome"/>
    <property type="evidence" value="ECO:0007669"/>
    <property type="project" value="UniProtKB-SubCell"/>
</dbReference>
<evidence type="ECO:0000259" key="18">
    <source>
        <dbReference type="Pfam" id="PF17753"/>
    </source>
</evidence>
<dbReference type="PANTHER" id="PTHR43730:SF1">
    <property type="entry name" value="BETA-MANNOSIDASE"/>
    <property type="match status" value="1"/>
</dbReference>
<dbReference type="PANTHER" id="PTHR43730">
    <property type="entry name" value="BETA-MANNOSIDASE"/>
    <property type="match status" value="1"/>
</dbReference>
<evidence type="ECO:0000256" key="11">
    <source>
        <dbReference type="ARBA" id="ARBA00023228"/>
    </source>
</evidence>
<dbReference type="STRING" id="634771.SAMN04488128_102345"/>
<dbReference type="Pfam" id="PF17786">
    <property type="entry name" value="Mannosidase_ig"/>
    <property type="match status" value="1"/>
</dbReference>
<evidence type="ECO:0000259" key="17">
    <source>
        <dbReference type="Pfam" id="PF00703"/>
    </source>
</evidence>
<comment type="similarity">
    <text evidence="13">Belongs to the glycosyl hydrolase 2 family. Beta-mannosidase B subfamily.</text>
</comment>
<evidence type="ECO:0000256" key="1">
    <source>
        <dbReference type="ARBA" id="ARBA00000829"/>
    </source>
</evidence>
<comment type="subunit">
    <text evidence="5">Homodimer.</text>
</comment>
<feature type="domain" description="Beta-mannosidase Ig-fold" evidence="18">
    <location>
        <begin position="794"/>
        <end position="862"/>
    </location>
</feature>
<dbReference type="InterPro" id="IPR008979">
    <property type="entry name" value="Galactose-bd-like_sf"/>
</dbReference>
<dbReference type="GO" id="GO:0006516">
    <property type="term" value="P:glycoprotein catabolic process"/>
    <property type="evidence" value="ECO:0007669"/>
    <property type="project" value="TreeGrafter"/>
</dbReference>
<evidence type="ECO:0000256" key="15">
    <source>
        <dbReference type="ARBA" id="ARBA00041614"/>
    </source>
</evidence>
<protein>
    <recommendedName>
        <fullName evidence="14">Beta-mannosidase B</fullName>
        <ecNumber evidence="6">3.2.1.25</ecNumber>
    </recommendedName>
    <alternativeName>
        <fullName evidence="15">Mannanase B</fullName>
    </alternativeName>
</protein>
<dbReference type="InterPro" id="IPR050887">
    <property type="entry name" value="Beta-mannosidase_GH2"/>
</dbReference>
<evidence type="ECO:0000256" key="8">
    <source>
        <dbReference type="ARBA" id="ARBA00022729"/>
    </source>
</evidence>
<feature type="domain" description="Beta-mannosidase-like galactose-binding" evidence="20">
    <location>
        <begin position="37"/>
        <end position="208"/>
    </location>
</feature>
<feature type="domain" description="Glycoside hydrolase family 2 immunoglobulin-like beta-sandwich" evidence="17">
    <location>
        <begin position="220"/>
        <end position="327"/>
    </location>
</feature>
<dbReference type="OrthoDB" id="9801077at2"/>
<feature type="chain" id="PRO_5010569978" description="Beta-mannosidase B" evidence="16">
    <location>
        <begin position="26"/>
        <end position="865"/>
    </location>
</feature>
<dbReference type="GO" id="GO:0005576">
    <property type="term" value="C:extracellular region"/>
    <property type="evidence" value="ECO:0007669"/>
    <property type="project" value="UniProtKB-SubCell"/>
</dbReference>
<dbReference type="Pfam" id="PF22666">
    <property type="entry name" value="Glyco_hydro_2_N2"/>
    <property type="match status" value="1"/>
</dbReference>
<keyword evidence="8 16" id="KW-0732">Signal</keyword>
<evidence type="ECO:0000313" key="21">
    <source>
        <dbReference type="EMBL" id="SKA02423.1"/>
    </source>
</evidence>
<evidence type="ECO:0000256" key="13">
    <source>
        <dbReference type="ARBA" id="ARBA00038429"/>
    </source>
</evidence>
<keyword evidence="22" id="KW-1185">Reference proteome</keyword>
<sequence length="865" mass="98994">MKYTRWGRWLVSIFFLTCFTKSIYAAGTVTDTLVAGWEFSRVDEGVWRPATVPGTVHTDLLALQLIPDPFVGTNEKAVQWVDKKDWEYRKKWKLSAADLQYDVVELDFKGLDTYASVYVNGQLVLQSANMFVEQVVNVKRWLREGDNEVRVHFDSPIKHDMPQFLKDQVIYPAGNDASDIPLSIYARKAPYHYGWDWGPRLVTAGIWKPVLVKKWNKAVIRDVWWQQQQLTAASATLNAVATVEAVAAGTYNLRLTTQVNNASKLTTTNTKVVLKQGRNTIQVPVQIRQPQLWWPAGQGEQTRYAATAELLDNAVAIDKNKQLVGLRTIEVVNQPDSLGESFYVKINGRPVFMKGANYIPQDNFLPRVTTATYTKLFEDMRASHFNMVRVWGGGIYEDDLFYDLADASGILVWQDFMFACTLYPSDTAFLNNVKAEAAYNIRRLRNHPSLALWCGNNEVAVAIKNWGWQSGYAYTDEQWSQLQQGYDQLFKTVLPAAVKENDPGRFYFHSSPISNWGKKEDFTKGDNHYWGVWHGMEWFEAYNTHIPRFMSEYGFQSFPEMATIDSFATKADYDIYSNVMQSHQKSPAKGNTAIRTYMLHYYQAPKDFPSFVYLSQVLQAEGMKTAIEAHRRAMPYCMGTLYWQLNDCWPGPSWSGRDYYGRWKALQYYVKDAFTPLLLSGVVEDKQLHLWAVSDETRNKKADVELTVMDLAGNPLWKKTLSGINIAANTSRKIFSVDTTAILKGRNPAEVICYAQLRIDNKIIKRNIIYFAPAKEMPLEKPSVAVTFGKQAAQDGSVLMTIRTDKFARNVYLQLNNAMPEERFEENYFDLLPGETRTVRIYTRRNPVDIKAALTITSLVDTYKN</sequence>
<dbReference type="InterPro" id="IPR036156">
    <property type="entry name" value="Beta-gal/glucu_dom_sf"/>
</dbReference>
<dbReference type="Proteomes" id="UP000190367">
    <property type="component" value="Unassembled WGS sequence"/>
</dbReference>